<dbReference type="CDD" id="cd12320">
    <property type="entry name" value="RRM6_RBM19_RRM5_MRD1"/>
    <property type="match status" value="1"/>
</dbReference>
<name>A0A833VWD6_9POAL</name>
<dbReference type="SMART" id="SM00360">
    <property type="entry name" value="RRM"/>
    <property type="match status" value="5"/>
</dbReference>
<dbReference type="CDD" id="cd12316">
    <property type="entry name" value="RRM3_RBM19_RRM2_MRD1"/>
    <property type="match status" value="1"/>
</dbReference>
<dbReference type="InterPro" id="IPR012677">
    <property type="entry name" value="Nucleotide-bd_a/b_plait_sf"/>
</dbReference>
<feature type="compositionally biased region" description="Polar residues" evidence="6">
    <location>
        <begin position="116"/>
        <end position="125"/>
    </location>
</feature>
<evidence type="ECO:0000256" key="2">
    <source>
        <dbReference type="ARBA" id="ARBA00022737"/>
    </source>
</evidence>
<dbReference type="GO" id="GO:0005634">
    <property type="term" value="C:nucleus"/>
    <property type="evidence" value="ECO:0007669"/>
    <property type="project" value="UniProtKB-SubCell"/>
</dbReference>
<dbReference type="PANTHER" id="PTHR48039">
    <property type="entry name" value="RNA-BINDING MOTIF PROTEIN 14B"/>
    <property type="match status" value="1"/>
</dbReference>
<dbReference type="FunFam" id="3.30.70.330:FF:000442">
    <property type="entry name" value="Multiple RNA-binding domain-containing protein 1"/>
    <property type="match status" value="1"/>
</dbReference>
<comment type="subcellular location">
    <subcellularLocation>
        <location evidence="1">Nucleus</location>
    </subcellularLocation>
</comment>
<comment type="caution">
    <text evidence="8">The sequence shown here is derived from an EMBL/GenBank/DDBJ whole genome shotgun (WGS) entry which is preliminary data.</text>
</comment>
<dbReference type="Proteomes" id="UP000623129">
    <property type="component" value="Unassembled WGS sequence"/>
</dbReference>
<dbReference type="InterPro" id="IPR051945">
    <property type="entry name" value="RRM_MRD1_RNA_proc_ribogen"/>
</dbReference>
<keyword evidence="2" id="KW-0677">Repeat</keyword>
<feature type="domain" description="RRM" evidence="7">
    <location>
        <begin position="488"/>
        <end position="560"/>
    </location>
</feature>
<dbReference type="Pfam" id="PF00076">
    <property type="entry name" value="RRM_1"/>
    <property type="match status" value="5"/>
</dbReference>
<feature type="domain" description="RRM" evidence="7">
    <location>
        <begin position="611"/>
        <end position="694"/>
    </location>
</feature>
<feature type="compositionally biased region" description="Basic and acidic residues" evidence="6">
    <location>
        <begin position="101"/>
        <end position="115"/>
    </location>
</feature>
<feature type="compositionally biased region" description="Acidic residues" evidence="6">
    <location>
        <begin position="220"/>
        <end position="234"/>
    </location>
</feature>
<keyword evidence="3 5" id="KW-0694">RNA-binding</keyword>
<dbReference type="PANTHER" id="PTHR48039:SF5">
    <property type="entry name" value="RNA-BINDING PROTEIN 28"/>
    <property type="match status" value="1"/>
</dbReference>
<feature type="region of interest" description="Disordered" evidence="6">
    <location>
        <begin position="373"/>
        <end position="404"/>
    </location>
</feature>
<evidence type="ECO:0000256" key="3">
    <source>
        <dbReference type="ARBA" id="ARBA00022884"/>
    </source>
</evidence>
<feature type="compositionally biased region" description="Basic and acidic residues" evidence="6">
    <location>
        <begin position="176"/>
        <end position="219"/>
    </location>
</feature>
<feature type="region of interest" description="Disordered" evidence="6">
    <location>
        <begin position="161"/>
        <end position="286"/>
    </location>
</feature>
<dbReference type="FunFam" id="3.30.70.330:FF:000994">
    <property type="entry name" value="RNA-binding (RRM/RBD/RNP motifs) family protein"/>
    <property type="match status" value="1"/>
</dbReference>
<protein>
    <submittedName>
        <fullName evidence="8">Multiple RNA-binding domain-containing protein 1</fullName>
    </submittedName>
</protein>
<dbReference type="InterPro" id="IPR035979">
    <property type="entry name" value="RBD_domain_sf"/>
</dbReference>
<dbReference type="PROSITE" id="PS50102">
    <property type="entry name" value="RRM"/>
    <property type="match status" value="5"/>
</dbReference>
<feature type="domain" description="RRM" evidence="7">
    <location>
        <begin position="8"/>
        <end position="85"/>
    </location>
</feature>
<evidence type="ECO:0000256" key="1">
    <source>
        <dbReference type="ARBA" id="ARBA00004123"/>
    </source>
</evidence>
<dbReference type="InterPro" id="IPR003954">
    <property type="entry name" value="RRM_euk-type"/>
</dbReference>
<evidence type="ECO:0000313" key="8">
    <source>
        <dbReference type="EMBL" id="KAF3338143.1"/>
    </source>
</evidence>
<keyword evidence="4" id="KW-0539">Nucleus</keyword>
<sequence>MMDYSERSRICVKSLPKYANEERLREFFSRKGEVTDAKVIRTSDGKSRQFAFVGFRTENEAQAAISYFNNTYMDTCKIICEVARKVGDTALPRPWSRHSSKKDIKSNTQFKKDTGDLNSSQATISESKDLSDPKLQDFLHVMQPRSKSKIWENDMTGIEEEVKAEEKKPSKKKSKAREIEFSSKITKPSEEEDRGKEKKPKDEAVTDMDYFKSRVKENWSDSESESESELESDEEVKSELGSESESESEKESKKELELEPESDLKHTERDGGEKSGSDLEDPSDDRKLVLDTGRLFVRNLPYTTTEDELRELFSQHGDVSQVHVVVDRDSKRSKGIGYVLFASPESAVRALEELDNSIFQGRLLHVMAAKPQKNDKTEVDDALGGEKKSLKKMREEQRKDAEASGDTRAWNSLFMRPDTVVENIARKHGISKSELLDREADDLAVRIALGETQIIAETKRSLSNLGVDVAALEELAKKKSESTKRSNHIILVKNLPYSCSEGDLFAMFGKFGILEKIILPPTRALALVIYIEPAEARSAFKGLAYKRYRDAPLYLEWAPDNILSQTTATVTQEKTNDLPAVGEKLMKKVLLDQSLGVVDEEEIDLDRVESRSLFVKDLNFRTTEELLKQHFSNNIKSGTIRSVKIKKHLINGKNVSMGYGFIEFDSVETATNVLKELQGTVLDGHALMLQLCHAKKEGAVPKKEGKEYSSTKLIVRNVAFEATEKDIRQLFSPFGQIRSVRLPMKLETHRGFVFVDYFTKQEAQNAMQSLSNTHLYGRHLVIERAKESESLEELRERTAAQFVDESSGFKSLARKRKQVGLVDEGSVKFSRIVE</sequence>
<dbReference type="CDD" id="cd12317">
    <property type="entry name" value="RRM4_RBM19_RRM3_MRD1"/>
    <property type="match status" value="1"/>
</dbReference>
<organism evidence="8 9">
    <name type="scientific">Carex littledalei</name>
    <dbReference type="NCBI Taxonomy" id="544730"/>
    <lineage>
        <taxon>Eukaryota</taxon>
        <taxon>Viridiplantae</taxon>
        <taxon>Streptophyta</taxon>
        <taxon>Embryophyta</taxon>
        <taxon>Tracheophyta</taxon>
        <taxon>Spermatophyta</taxon>
        <taxon>Magnoliopsida</taxon>
        <taxon>Liliopsida</taxon>
        <taxon>Poales</taxon>
        <taxon>Cyperaceae</taxon>
        <taxon>Cyperoideae</taxon>
        <taxon>Cariceae</taxon>
        <taxon>Carex</taxon>
        <taxon>Carex subgen. Euthyceras</taxon>
    </lineage>
</organism>
<evidence type="ECO:0000256" key="5">
    <source>
        <dbReference type="PROSITE-ProRule" id="PRU00176"/>
    </source>
</evidence>
<accession>A0A833VWD6</accession>
<proteinExistence type="predicted"/>
<dbReference type="InterPro" id="IPR034423">
    <property type="entry name" value="RBM19_RRM5"/>
</dbReference>
<gene>
    <name evidence="8" type="ORF">FCM35_KLT18730</name>
</gene>
<feature type="compositionally biased region" description="Basic and acidic residues" evidence="6">
    <location>
        <begin position="373"/>
        <end position="402"/>
    </location>
</feature>
<feature type="compositionally biased region" description="Basic and acidic residues" evidence="6">
    <location>
        <begin position="247"/>
        <end position="277"/>
    </location>
</feature>
<evidence type="ECO:0000259" key="7">
    <source>
        <dbReference type="PROSITE" id="PS50102"/>
    </source>
</evidence>
<dbReference type="CDD" id="cd12565">
    <property type="entry name" value="RRM1_MRD1"/>
    <property type="match status" value="1"/>
</dbReference>
<dbReference type="SMART" id="SM00361">
    <property type="entry name" value="RRM_1"/>
    <property type="match status" value="4"/>
</dbReference>
<evidence type="ECO:0000256" key="4">
    <source>
        <dbReference type="ARBA" id="ARBA00023242"/>
    </source>
</evidence>
<dbReference type="Gene3D" id="3.30.70.330">
    <property type="match status" value="5"/>
</dbReference>
<dbReference type="EMBL" id="SWLB01000006">
    <property type="protein sequence ID" value="KAF3338143.1"/>
    <property type="molecule type" value="Genomic_DNA"/>
</dbReference>
<feature type="domain" description="RRM" evidence="7">
    <location>
        <begin position="293"/>
        <end position="371"/>
    </location>
</feature>
<evidence type="ECO:0000313" key="9">
    <source>
        <dbReference type="Proteomes" id="UP000623129"/>
    </source>
</evidence>
<evidence type="ECO:0000256" key="6">
    <source>
        <dbReference type="SAM" id="MobiDB-lite"/>
    </source>
</evidence>
<feature type="region of interest" description="Disordered" evidence="6">
    <location>
        <begin position="91"/>
        <end position="130"/>
    </location>
</feature>
<dbReference type="CDD" id="cd12318">
    <property type="entry name" value="RRM5_RBM19_like"/>
    <property type="match status" value="1"/>
</dbReference>
<reference evidence="8" key="1">
    <citation type="submission" date="2020-01" db="EMBL/GenBank/DDBJ databases">
        <title>Genome sequence of Kobresia littledalei, the first chromosome-level genome in the family Cyperaceae.</title>
        <authorList>
            <person name="Qu G."/>
        </authorList>
    </citation>
    <scope>NUCLEOTIDE SEQUENCE</scope>
    <source>
        <strain evidence="8">C.B.Clarke</strain>
        <tissue evidence="8">Leaf</tissue>
    </source>
</reference>
<keyword evidence="9" id="KW-1185">Reference proteome</keyword>
<dbReference type="OrthoDB" id="439639at2759"/>
<feature type="domain" description="RRM" evidence="7">
    <location>
        <begin position="711"/>
        <end position="787"/>
    </location>
</feature>
<dbReference type="InterPro" id="IPR000504">
    <property type="entry name" value="RRM_dom"/>
</dbReference>
<dbReference type="SUPFAM" id="SSF54928">
    <property type="entry name" value="RNA-binding domain, RBD"/>
    <property type="match status" value="5"/>
</dbReference>
<dbReference type="AlphaFoldDB" id="A0A833VWD6"/>
<dbReference type="GO" id="GO:0003729">
    <property type="term" value="F:mRNA binding"/>
    <property type="evidence" value="ECO:0007669"/>
    <property type="project" value="TreeGrafter"/>
</dbReference>